<feature type="domain" description="Spore germination protein N-terminal" evidence="11">
    <location>
        <begin position="64"/>
        <end position="237"/>
    </location>
</feature>
<dbReference type="InterPro" id="IPR057336">
    <property type="entry name" value="GerAC_N"/>
</dbReference>
<dbReference type="Pfam" id="PF05504">
    <property type="entry name" value="Spore_GerAC"/>
    <property type="match status" value="1"/>
</dbReference>
<evidence type="ECO:0000256" key="2">
    <source>
        <dbReference type="ARBA" id="ARBA00007886"/>
    </source>
</evidence>
<comment type="subcellular location">
    <subcellularLocation>
        <location evidence="1">Membrane</location>
        <topology evidence="1">Lipid-anchor</topology>
    </subcellularLocation>
</comment>
<dbReference type="EMBL" id="QJVJ01000009">
    <property type="protein sequence ID" value="PYI52582.1"/>
    <property type="molecule type" value="Genomic_DNA"/>
</dbReference>
<keyword evidence="13" id="KW-1185">Reference proteome</keyword>
<evidence type="ECO:0000259" key="11">
    <source>
        <dbReference type="Pfam" id="PF25198"/>
    </source>
</evidence>
<evidence type="ECO:0000256" key="3">
    <source>
        <dbReference type="ARBA" id="ARBA00022544"/>
    </source>
</evidence>
<dbReference type="InterPro" id="IPR038501">
    <property type="entry name" value="Spore_GerAC_C_sf"/>
</dbReference>
<keyword evidence="3" id="KW-0309">Germination</keyword>
<evidence type="ECO:0000313" key="13">
    <source>
        <dbReference type="Proteomes" id="UP000247476"/>
    </source>
</evidence>
<organism evidence="12 13">
    <name type="scientific">Paenibacillus flagellatus</name>
    <dbReference type="NCBI Taxonomy" id="2211139"/>
    <lineage>
        <taxon>Bacteria</taxon>
        <taxon>Bacillati</taxon>
        <taxon>Bacillota</taxon>
        <taxon>Bacilli</taxon>
        <taxon>Bacillales</taxon>
        <taxon>Paenibacillaceae</taxon>
        <taxon>Paenibacillus</taxon>
    </lineage>
</organism>
<protein>
    <submittedName>
        <fullName evidence="12">Ger(X)C family spore germination protein</fullName>
    </submittedName>
</protein>
<dbReference type="Gene3D" id="3.30.300.210">
    <property type="entry name" value="Nutrient germinant receptor protein C, domain 3"/>
    <property type="match status" value="1"/>
</dbReference>
<keyword evidence="9" id="KW-0812">Transmembrane</keyword>
<reference evidence="12 13" key="1">
    <citation type="submission" date="2018-05" db="EMBL/GenBank/DDBJ databases">
        <title>Paenibacillus flagellatus sp. nov., isolated from selenium mineral soil.</title>
        <authorList>
            <person name="Dai X."/>
        </authorList>
    </citation>
    <scope>NUCLEOTIDE SEQUENCE [LARGE SCALE GENOMIC DNA]</scope>
    <source>
        <strain evidence="12 13">DXL2</strain>
    </source>
</reference>
<keyword evidence="8" id="KW-0175">Coiled coil</keyword>
<dbReference type="PANTHER" id="PTHR35789">
    <property type="entry name" value="SPORE GERMINATION PROTEIN B3"/>
    <property type="match status" value="1"/>
</dbReference>
<gene>
    <name evidence="12" type="ORF">DLM86_20635</name>
</gene>
<dbReference type="InterPro" id="IPR046953">
    <property type="entry name" value="Spore_GerAC-like_C"/>
</dbReference>
<evidence type="ECO:0000259" key="10">
    <source>
        <dbReference type="Pfam" id="PF05504"/>
    </source>
</evidence>
<keyword evidence="9" id="KW-1133">Transmembrane helix</keyword>
<sequence length="430" mass="47877">MRTRSRNRIESGRVSMTEAVPRIGRSAPATTGTGGNGIRGANRRRVALLSAALLLPLLLGGCWDRTEVNDIAIVMATGVDKEKDGYRISVIIPLPGNMGGASGGGGGSGGQAPYTIDSEKGRTLREANARLQSRLSRRLFYAHRKVLLIGEELAKEGLVEVMDITARVAENRLTSYMAVTKGKAYDVLNASPKLERFSSEAMRELLKSDNTIQVQVKDVVIRMSGEGQDAILPYVEVIRSEGTKKPSEELQISGFAYTRNGKMVGVAKGDEANGMRWLTESFNPYVETVEMKNGLVSLIVRRGESAIRPSVVGGKIRYRIRAEGEATILEAQDGNEYEHERNIERLEEQLEKKIREDMAAAMRVVKTDRSDFPGFGVVLKRTFPGRWRDEWRREWETAIRDVEPEYEVNMVVNRTGMFSKNVGLKERDHE</sequence>
<comment type="caution">
    <text evidence="12">The sequence shown here is derived from an EMBL/GenBank/DDBJ whole genome shotgun (WGS) entry which is preliminary data.</text>
</comment>
<keyword evidence="5 9" id="KW-0472">Membrane</keyword>
<evidence type="ECO:0000256" key="4">
    <source>
        <dbReference type="ARBA" id="ARBA00022729"/>
    </source>
</evidence>
<dbReference type="AlphaFoldDB" id="A0A2V5K1S7"/>
<feature type="domain" description="Spore germination GerAC-like C-terminal" evidence="10">
    <location>
        <begin position="254"/>
        <end position="416"/>
    </location>
</feature>
<evidence type="ECO:0000256" key="9">
    <source>
        <dbReference type="SAM" id="Phobius"/>
    </source>
</evidence>
<dbReference type="PANTHER" id="PTHR35789:SF1">
    <property type="entry name" value="SPORE GERMINATION PROTEIN B3"/>
    <property type="match status" value="1"/>
</dbReference>
<evidence type="ECO:0000256" key="1">
    <source>
        <dbReference type="ARBA" id="ARBA00004635"/>
    </source>
</evidence>
<evidence type="ECO:0000256" key="6">
    <source>
        <dbReference type="ARBA" id="ARBA00023139"/>
    </source>
</evidence>
<feature type="transmembrane region" description="Helical" evidence="9">
    <location>
        <begin position="46"/>
        <end position="63"/>
    </location>
</feature>
<evidence type="ECO:0000256" key="7">
    <source>
        <dbReference type="ARBA" id="ARBA00023288"/>
    </source>
</evidence>
<evidence type="ECO:0000313" key="12">
    <source>
        <dbReference type="EMBL" id="PYI52582.1"/>
    </source>
</evidence>
<dbReference type="Proteomes" id="UP000247476">
    <property type="component" value="Unassembled WGS sequence"/>
</dbReference>
<feature type="coiled-coil region" evidence="8">
    <location>
        <begin position="329"/>
        <end position="356"/>
    </location>
</feature>
<proteinExistence type="inferred from homology"/>
<keyword evidence="4" id="KW-0732">Signal</keyword>
<keyword evidence="6" id="KW-0564">Palmitate</keyword>
<dbReference type="NCBIfam" id="TIGR02887">
    <property type="entry name" value="spore_ger_x_C"/>
    <property type="match status" value="1"/>
</dbReference>
<dbReference type="Pfam" id="PF25198">
    <property type="entry name" value="Spore_GerAC_N"/>
    <property type="match status" value="1"/>
</dbReference>
<accession>A0A2V5K1S7</accession>
<evidence type="ECO:0000256" key="8">
    <source>
        <dbReference type="SAM" id="Coils"/>
    </source>
</evidence>
<keyword evidence="7" id="KW-0449">Lipoprotein</keyword>
<dbReference type="GO" id="GO:0016020">
    <property type="term" value="C:membrane"/>
    <property type="evidence" value="ECO:0007669"/>
    <property type="project" value="UniProtKB-SubCell"/>
</dbReference>
<name>A0A2V5K1S7_9BACL</name>
<comment type="similarity">
    <text evidence="2">Belongs to the GerABKC lipoprotein family.</text>
</comment>
<dbReference type="GO" id="GO:0009847">
    <property type="term" value="P:spore germination"/>
    <property type="evidence" value="ECO:0007669"/>
    <property type="project" value="InterPro"/>
</dbReference>
<evidence type="ECO:0000256" key="5">
    <source>
        <dbReference type="ARBA" id="ARBA00023136"/>
    </source>
</evidence>
<dbReference type="InterPro" id="IPR008844">
    <property type="entry name" value="Spore_GerAC-like"/>
</dbReference>